<dbReference type="Proteomes" id="UP000536685">
    <property type="component" value="Unassembled WGS sequence"/>
</dbReference>
<dbReference type="GO" id="GO:0016491">
    <property type="term" value="F:oxidoreductase activity"/>
    <property type="evidence" value="ECO:0007669"/>
    <property type="project" value="UniProtKB-KW"/>
</dbReference>
<feature type="domain" description="Gfo/Idh/MocA-like oxidoreductase N-terminal" evidence="2">
    <location>
        <begin position="5"/>
        <end position="127"/>
    </location>
</feature>
<comment type="caution">
    <text evidence="4">The sequence shown here is derived from an EMBL/GenBank/DDBJ whole genome shotgun (WGS) entry which is preliminary data.</text>
</comment>
<gene>
    <name evidence="4" type="ORF">HD599_001829</name>
</gene>
<evidence type="ECO:0000313" key="5">
    <source>
        <dbReference type="Proteomes" id="UP000536685"/>
    </source>
</evidence>
<dbReference type="InterPro" id="IPR055080">
    <property type="entry name" value="Gal80p-like_C"/>
</dbReference>
<dbReference type="SUPFAM" id="SSF51735">
    <property type="entry name" value="NAD(P)-binding Rossmann-fold domains"/>
    <property type="match status" value="1"/>
</dbReference>
<dbReference type="RefSeq" id="WP_184236355.1">
    <property type="nucleotide sequence ID" value="NZ_JACHMJ010000001.1"/>
</dbReference>
<reference evidence="4 5" key="1">
    <citation type="submission" date="2020-08" db="EMBL/GenBank/DDBJ databases">
        <title>Sequencing the genomes of 1000 actinobacteria strains.</title>
        <authorList>
            <person name="Klenk H.-P."/>
        </authorList>
    </citation>
    <scope>NUCLEOTIDE SEQUENCE [LARGE SCALE GENOMIC DNA]</scope>
    <source>
        <strain evidence="4 5">DSM 105784</strain>
    </source>
</reference>
<accession>A0A841AP79</accession>
<dbReference type="InterPro" id="IPR050463">
    <property type="entry name" value="Gfo/Idh/MocA_oxidrdct_glycsds"/>
</dbReference>
<dbReference type="SUPFAM" id="SSF55347">
    <property type="entry name" value="Glyceraldehyde-3-phosphate dehydrogenase-like, C-terminal domain"/>
    <property type="match status" value="1"/>
</dbReference>
<evidence type="ECO:0000313" key="4">
    <source>
        <dbReference type="EMBL" id="MBB5843506.1"/>
    </source>
</evidence>
<dbReference type="GO" id="GO:0000166">
    <property type="term" value="F:nucleotide binding"/>
    <property type="evidence" value="ECO:0007669"/>
    <property type="project" value="InterPro"/>
</dbReference>
<feature type="domain" description="Gal80p-like C-terminal" evidence="3">
    <location>
        <begin position="134"/>
        <end position="272"/>
    </location>
</feature>
<evidence type="ECO:0000259" key="3">
    <source>
        <dbReference type="Pfam" id="PF22685"/>
    </source>
</evidence>
<dbReference type="Pfam" id="PF22685">
    <property type="entry name" value="Gal80p_C-like"/>
    <property type="match status" value="1"/>
</dbReference>
<evidence type="ECO:0000256" key="1">
    <source>
        <dbReference type="ARBA" id="ARBA00023002"/>
    </source>
</evidence>
<dbReference type="PANTHER" id="PTHR43818">
    <property type="entry name" value="BCDNA.GH03377"/>
    <property type="match status" value="1"/>
</dbReference>
<dbReference type="EMBL" id="JACHMJ010000001">
    <property type="protein sequence ID" value="MBB5843506.1"/>
    <property type="molecule type" value="Genomic_DNA"/>
</dbReference>
<dbReference type="InterPro" id="IPR000683">
    <property type="entry name" value="Gfo/Idh/MocA-like_OxRdtase_N"/>
</dbReference>
<dbReference type="Pfam" id="PF01408">
    <property type="entry name" value="GFO_IDH_MocA"/>
    <property type="match status" value="1"/>
</dbReference>
<dbReference type="Gene3D" id="3.30.360.10">
    <property type="entry name" value="Dihydrodipicolinate Reductase, domain 2"/>
    <property type="match status" value="1"/>
</dbReference>
<dbReference type="PANTHER" id="PTHR43818:SF11">
    <property type="entry name" value="BCDNA.GH03377"/>
    <property type="match status" value="1"/>
</dbReference>
<organism evidence="4 5">
    <name type="scientific">Conyzicola lurida</name>
    <dbReference type="NCBI Taxonomy" id="1172621"/>
    <lineage>
        <taxon>Bacteria</taxon>
        <taxon>Bacillati</taxon>
        <taxon>Actinomycetota</taxon>
        <taxon>Actinomycetes</taxon>
        <taxon>Micrococcales</taxon>
        <taxon>Microbacteriaceae</taxon>
        <taxon>Conyzicola</taxon>
    </lineage>
</organism>
<dbReference type="InterPro" id="IPR036291">
    <property type="entry name" value="NAD(P)-bd_dom_sf"/>
</dbReference>
<protein>
    <submittedName>
        <fullName evidence="4">Putative dehydrogenase</fullName>
    </submittedName>
</protein>
<name>A0A841AP79_9MICO</name>
<dbReference type="AlphaFoldDB" id="A0A841AP79"/>
<dbReference type="Gene3D" id="3.40.50.720">
    <property type="entry name" value="NAD(P)-binding Rossmann-like Domain"/>
    <property type="match status" value="1"/>
</dbReference>
<proteinExistence type="predicted"/>
<keyword evidence="1" id="KW-0560">Oxidoreductase</keyword>
<sequence>MSAPIRVGIVGVNAQRGWAAEAHIPALRSLPSYEITALSSTRQDSADAAAAAFGVKLAFSNHHDLVTSPEVDLVVVTVKVAHHREIVDAALNAGKSVYSEWPLGLDIDEVQAMVGLAQQKKARTLVGLQSRSNPAVMYASELVAEGYVGTVLSTTLIGSAGLGGIIDQGNSYIVKKENGASLLRLVAAHSIDVLNHVLGDFSELSAVLDTRRPDMVVLETGDRIVKTAPDQVAVIGRLESGTTASLHFREGHQGGEMFLWEINGTEGTLQLRAEGGHPGMFAPTISGSQGSDRLTALTIPERFTDQTPGLELLVNTTAYSVARMYDTFAADLREGSRNAPDFAEALRTFRVIDAVENAAISGARVFLPKAI</sequence>
<evidence type="ECO:0000259" key="2">
    <source>
        <dbReference type="Pfam" id="PF01408"/>
    </source>
</evidence>
<keyword evidence="5" id="KW-1185">Reference proteome</keyword>